<feature type="compositionally biased region" description="Polar residues" evidence="2">
    <location>
        <begin position="277"/>
        <end position="286"/>
    </location>
</feature>
<feature type="region of interest" description="Disordered" evidence="2">
    <location>
        <begin position="1"/>
        <end position="110"/>
    </location>
</feature>
<evidence type="ECO:0000313" key="4">
    <source>
        <dbReference type="Proteomes" id="UP000636800"/>
    </source>
</evidence>
<evidence type="ECO:0000256" key="1">
    <source>
        <dbReference type="ARBA" id="ARBA00010016"/>
    </source>
</evidence>
<dbReference type="EMBL" id="JADCNL010000010">
    <property type="protein sequence ID" value="KAG0463550.1"/>
    <property type="molecule type" value="Genomic_DNA"/>
</dbReference>
<comment type="similarity">
    <text evidence="1">Belongs to the QWRF family.</text>
</comment>
<dbReference type="Proteomes" id="UP000636800">
    <property type="component" value="Chromosome 10"/>
</dbReference>
<dbReference type="GO" id="GO:0008017">
    <property type="term" value="F:microtubule binding"/>
    <property type="evidence" value="ECO:0007669"/>
    <property type="project" value="TreeGrafter"/>
</dbReference>
<keyword evidence="4" id="KW-1185">Reference proteome</keyword>
<feature type="region of interest" description="Disordered" evidence="2">
    <location>
        <begin position="148"/>
        <end position="190"/>
    </location>
</feature>
<dbReference type="GO" id="GO:0005880">
    <property type="term" value="C:nuclear microtubule"/>
    <property type="evidence" value="ECO:0007669"/>
    <property type="project" value="TreeGrafter"/>
</dbReference>
<protein>
    <recommendedName>
        <fullName evidence="5">QWRF motif-containing protein 2</fullName>
    </recommendedName>
</protein>
<feature type="compositionally biased region" description="Low complexity" evidence="2">
    <location>
        <begin position="32"/>
        <end position="76"/>
    </location>
</feature>
<feature type="compositionally biased region" description="Polar residues" evidence="2">
    <location>
        <begin position="161"/>
        <end position="179"/>
    </location>
</feature>
<name>A0A835PZV0_VANPL</name>
<gene>
    <name evidence="3" type="ORF">HPP92_019619</name>
</gene>
<dbReference type="GO" id="GO:0051225">
    <property type="term" value="P:spindle assembly"/>
    <property type="evidence" value="ECO:0007669"/>
    <property type="project" value="TreeGrafter"/>
</dbReference>
<dbReference type="InterPro" id="IPR007573">
    <property type="entry name" value="QWRF"/>
</dbReference>
<evidence type="ECO:0008006" key="5">
    <source>
        <dbReference type="Google" id="ProtNLM"/>
    </source>
</evidence>
<dbReference type="GO" id="GO:0005737">
    <property type="term" value="C:cytoplasm"/>
    <property type="evidence" value="ECO:0007669"/>
    <property type="project" value="TreeGrafter"/>
</dbReference>
<reference evidence="3 4" key="1">
    <citation type="journal article" date="2020" name="Nat. Food">
        <title>A phased Vanilla planifolia genome enables genetic improvement of flavour and production.</title>
        <authorList>
            <person name="Hasing T."/>
            <person name="Tang H."/>
            <person name="Brym M."/>
            <person name="Khazi F."/>
            <person name="Huang T."/>
            <person name="Chambers A.H."/>
        </authorList>
    </citation>
    <scope>NUCLEOTIDE SEQUENCE [LARGE SCALE GENOMIC DNA]</scope>
    <source>
        <tissue evidence="3">Leaf</tissue>
    </source>
</reference>
<accession>A0A835PZV0</accession>
<comment type="caution">
    <text evidence="3">The sequence shown here is derived from an EMBL/GenBank/DDBJ whole genome shotgun (WGS) entry which is preliminary data.</text>
</comment>
<feature type="region of interest" description="Disordered" evidence="2">
    <location>
        <begin position="259"/>
        <end position="313"/>
    </location>
</feature>
<feature type="region of interest" description="Disordered" evidence="2">
    <location>
        <begin position="223"/>
        <end position="247"/>
    </location>
</feature>
<evidence type="ECO:0000256" key="2">
    <source>
        <dbReference type="SAM" id="MobiDB-lite"/>
    </source>
</evidence>
<organism evidence="3 4">
    <name type="scientific">Vanilla planifolia</name>
    <name type="common">Vanilla</name>
    <dbReference type="NCBI Taxonomy" id="51239"/>
    <lineage>
        <taxon>Eukaryota</taxon>
        <taxon>Viridiplantae</taxon>
        <taxon>Streptophyta</taxon>
        <taxon>Embryophyta</taxon>
        <taxon>Tracheophyta</taxon>
        <taxon>Spermatophyta</taxon>
        <taxon>Magnoliopsida</taxon>
        <taxon>Liliopsida</taxon>
        <taxon>Asparagales</taxon>
        <taxon>Orchidaceae</taxon>
        <taxon>Vanilloideae</taxon>
        <taxon>Vanilleae</taxon>
        <taxon>Vanilla</taxon>
    </lineage>
</organism>
<dbReference type="Pfam" id="PF04484">
    <property type="entry name" value="QWRF"/>
    <property type="match status" value="1"/>
</dbReference>
<dbReference type="AlphaFoldDB" id="A0A835PZV0"/>
<dbReference type="PANTHER" id="PTHR31807">
    <property type="entry name" value="AUGMIN FAMILY MEMBER"/>
    <property type="match status" value="1"/>
</dbReference>
<evidence type="ECO:0000313" key="3">
    <source>
        <dbReference type="EMBL" id="KAG0463550.1"/>
    </source>
</evidence>
<dbReference type="PANTHER" id="PTHR31807:SF2">
    <property type="entry name" value="PROTEIN SNOWY COTYLEDON 3"/>
    <property type="match status" value="1"/>
</dbReference>
<sequence length="550" mass="59802">MVAAATAGCSNGRAFPKNPPSLFLTGDKANASGRRPCSKESSSSSISSTLLASSKSNSSSIPRSSSSSSSSSSSTPRRFRSPPQNPMPKTPSTLPRRRSQSVDRSRPATAGAGSYLESIVAVREALRTTTRSLSVSFQGESFFFQTSKAKHTPRKPDTGCRKSTTPSSGAENSQPSGQNLRGRPPARARDSTFVSKSLDFSVDRKDPLLVTVRLLGDCSLSLDTDSRAPNCNSNLPESGVPEKVRSKPRGVVVPARFHQENGCPRPRLETPQKPITAKQQTLANTQLSSPRSLPSPPCEPIKSSSPRESGTSRVRSNIMERYPNANAPSILSFASEVRRTKKGESRIEDAHMLRLFHNRYMQWRHINARAEKALSTKQVNTTNNFYNAWINVSELRNSNVNKRIKVQVLMQSLKLASILNGQINPLEECSTLDKDHEGFLIGAIKALKASTLRLPIVGGAKVDIQEVKDAVHSAVVLMQTISSSICSLLAKTEEISSQVAELTQAAALERALLDQSSHLLSIVAALHVKQCSLRGCILQLRRKTSVMQLH</sequence>
<feature type="compositionally biased region" description="Polar residues" evidence="2">
    <location>
        <begin position="302"/>
        <end position="313"/>
    </location>
</feature>
<proteinExistence type="inferred from homology"/>
<feature type="compositionally biased region" description="Polar residues" evidence="2">
    <location>
        <begin position="223"/>
        <end position="236"/>
    </location>
</feature>